<sequence length="396" mass="45355">MSNNFDEKIDRRGTNSVKWEFISVGDPECRDEMLPLSIADMDFACAPEILEGLKKRVDRKIFGYSLSNTEVYLNSVTSWFQRRFDWKIDATQIVTAPGVVPALAVLIKILTEKGEGVIIQNPVYYPFSAVIKENERVLVNNALINNNGKYEIDFKDFERKAKDPNNKVFILCSPHNPVGRVWTEDELNRILDICIVNDVYVISDEIHCDLIRKNVVHTPLAKLCNDKRIITCTAASKSFNLAGLQHSNIIFNDPNLKERWDQELIGRCGMFGASIFGIVATQTAYDKCEYWIEDLNDYVTSNLEYVDEFIKENMPKATYHVPEGTYFAWIDLREYNLSAEELENLMVYDAKLALDEGYIFGEEGRGFERINVACPIEVLKDCMFRMSGAINSIILR</sequence>
<dbReference type="InterPro" id="IPR015424">
    <property type="entry name" value="PyrdxlP-dep_Trfase"/>
</dbReference>
<protein>
    <recommendedName>
        <fullName evidence="2">cysteine-S-conjugate beta-lyase</fullName>
        <ecNumber evidence="2">4.4.1.13</ecNumber>
    </recommendedName>
</protein>
<comment type="caution">
    <text evidence="7">The sequence shown here is derived from an EMBL/GenBank/DDBJ whole genome shotgun (WGS) entry which is preliminary data.</text>
</comment>
<dbReference type="RefSeq" id="WP_250860486.1">
    <property type="nucleotide sequence ID" value="NZ_JAGSOJ010000003.1"/>
</dbReference>
<dbReference type="Gene3D" id="3.90.1150.10">
    <property type="entry name" value="Aspartate Aminotransferase, domain 1"/>
    <property type="match status" value="1"/>
</dbReference>
<dbReference type="Pfam" id="PF00155">
    <property type="entry name" value="Aminotran_1_2"/>
    <property type="match status" value="1"/>
</dbReference>
<comment type="cofactor">
    <cofactor evidence="1">
        <name>pyridoxal 5'-phosphate</name>
        <dbReference type="ChEBI" id="CHEBI:597326"/>
    </cofactor>
</comment>
<dbReference type="Gene3D" id="3.40.640.10">
    <property type="entry name" value="Type I PLP-dependent aspartate aminotransferase-like (Major domain)"/>
    <property type="match status" value="1"/>
</dbReference>
<dbReference type="SUPFAM" id="SSF53383">
    <property type="entry name" value="PLP-dependent transferases"/>
    <property type="match status" value="1"/>
</dbReference>
<dbReference type="AlphaFoldDB" id="A0A9J6P7B2"/>
<evidence type="ECO:0000256" key="5">
    <source>
        <dbReference type="ARBA" id="ARBA00037974"/>
    </source>
</evidence>
<evidence type="ECO:0000256" key="3">
    <source>
        <dbReference type="ARBA" id="ARBA00022898"/>
    </source>
</evidence>
<dbReference type="CDD" id="cd00609">
    <property type="entry name" value="AAT_like"/>
    <property type="match status" value="1"/>
</dbReference>
<dbReference type="InterPro" id="IPR015422">
    <property type="entry name" value="PyrdxlP-dep_Trfase_small"/>
</dbReference>
<dbReference type="EC" id="4.4.1.13" evidence="2"/>
<dbReference type="PANTHER" id="PTHR43525">
    <property type="entry name" value="PROTEIN MALY"/>
    <property type="match status" value="1"/>
</dbReference>
<reference evidence="7" key="2">
    <citation type="submission" date="2021-04" db="EMBL/GenBank/DDBJ databases">
        <authorList>
            <person name="Dong X."/>
        </authorList>
    </citation>
    <scope>NUCLEOTIDE SEQUENCE</scope>
    <source>
        <strain evidence="7">ZWT</strain>
    </source>
</reference>
<reference evidence="7" key="1">
    <citation type="journal article" date="2021" name="mSystems">
        <title>Bacteria and Archaea Synergistically Convert Glycine Betaine to Biogenic Methane in the Formosa Cold Seep of the South China Sea.</title>
        <authorList>
            <person name="Li L."/>
            <person name="Zhang W."/>
            <person name="Zhang S."/>
            <person name="Song L."/>
            <person name="Sun Q."/>
            <person name="Zhang H."/>
            <person name="Xiang H."/>
            <person name="Dong X."/>
        </authorList>
    </citation>
    <scope>NUCLEOTIDE SEQUENCE</scope>
    <source>
        <strain evidence="7">ZWT</strain>
    </source>
</reference>
<gene>
    <name evidence="7" type="ORF">KDK92_16745</name>
</gene>
<evidence type="ECO:0000259" key="6">
    <source>
        <dbReference type="Pfam" id="PF00155"/>
    </source>
</evidence>
<dbReference type="NCBIfam" id="TIGR04350">
    <property type="entry name" value="C_S_lyase_PatB"/>
    <property type="match status" value="1"/>
</dbReference>
<keyword evidence="3" id="KW-0663">Pyridoxal phosphate</keyword>
<keyword evidence="7" id="KW-0808">Transferase</keyword>
<dbReference type="EMBL" id="JAGSOJ010000003">
    <property type="protein sequence ID" value="MCM1991384.1"/>
    <property type="molecule type" value="Genomic_DNA"/>
</dbReference>
<dbReference type="InterPro" id="IPR051798">
    <property type="entry name" value="Class-II_PLP-Dep_Aminotrans"/>
</dbReference>
<dbReference type="InterPro" id="IPR027619">
    <property type="entry name" value="C-S_lyase_PatB-like"/>
</dbReference>
<dbReference type="InterPro" id="IPR004839">
    <property type="entry name" value="Aminotransferase_I/II_large"/>
</dbReference>
<evidence type="ECO:0000256" key="1">
    <source>
        <dbReference type="ARBA" id="ARBA00001933"/>
    </source>
</evidence>
<proteinExistence type="inferred from homology"/>
<dbReference type="InterPro" id="IPR015421">
    <property type="entry name" value="PyrdxlP-dep_Trfase_major"/>
</dbReference>
<evidence type="ECO:0000313" key="8">
    <source>
        <dbReference type="Proteomes" id="UP001056429"/>
    </source>
</evidence>
<keyword evidence="8" id="KW-1185">Reference proteome</keyword>
<dbReference type="PANTHER" id="PTHR43525:SF1">
    <property type="entry name" value="PROTEIN MALY"/>
    <property type="match status" value="1"/>
</dbReference>
<dbReference type="GO" id="GO:0030170">
    <property type="term" value="F:pyridoxal phosphate binding"/>
    <property type="evidence" value="ECO:0007669"/>
    <property type="project" value="InterPro"/>
</dbReference>
<evidence type="ECO:0000256" key="2">
    <source>
        <dbReference type="ARBA" id="ARBA00012224"/>
    </source>
</evidence>
<accession>A0A9J6P7B2</accession>
<dbReference type="GO" id="GO:0008483">
    <property type="term" value="F:transaminase activity"/>
    <property type="evidence" value="ECO:0007669"/>
    <property type="project" value="UniProtKB-KW"/>
</dbReference>
<dbReference type="Proteomes" id="UP001056429">
    <property type="component" value="Unassembled WGS sequence"/>
</dbReference>
<evidence type="ECO:0000313" key="7">
    <source>
        <dbReference type="EMBL" id="MCM1991384.1"/>
    </source>
</evidence>
<organism evidence="7 8">
    <name type="scientific">Oceanirhabdus seepicola</name>
    <dbReference type="NCBI Taxonomy" id="2828781"/>
    <lineage>
        <taxon>Bacteria</taxon>
        <taxon>Bacillati</taxon>
        <taxon>Bacillota</taxon>
        <taxon>Clostridia</taxon>
        <taxon>Eubacteriales</taxon>
        <taxon>Clostridiaceae</taxon>
        <taxon>Oceanirhabdus</taxon>
    </lineage>
</organism>
<keyword evidence="7" id="KW-0032">Aminotransferase</keyword>
<feature type="domain" description="Aminotransferase class I/classII large" evidence="6">
    <location>
        <begin position="32"/>
        <end position="375"/>
    </location>
</feature>
<evidence type="ECO:0000256" key="4">
    <source>
        <dbReference type="ARBA" id="ARBA00023239"/>
    </source>
</evidence>
<comment type="similarity">
    <text evidence="5">Belongs to the class-II pyridoxal-phosphate-dependent aminotransferase family. MalY/PatB cystathionine beta-lyase subfamily.</text>
</comment>
<name>A0A9J6P7B2_9CLOT</name>
<keyword evidence="4" id="KW-0456">Lyase</keyword>
<dbReference type="GO" id="GO:0047804">
    <property type="term" value="F:cysteine-S-conjugate beta-lyase activity"/>
    <property type="evidence" value="ECO:0007669"/>
    <property type="project" value="UniProtKB-EC"/>
</dbReference>